<dbReference type="PANTHER" id="PTHR34978:SF3">
    <property type="entry name" value="SLR0241 PROTEIN"/>
    <property type="match status" value="1"/>
</dbReference>
<sequence length="922" mass="106180">MNYIIHSSALIGLSYLIYRFFLSKETFYHLNRWVLLSLIILSFTLPFITVPEHLSFKSASFDEVVTTPPHSVAPNYETLEEEHVITKKAAHLSASESTTNKAAFNTSLDWQSIVLYIYILGILVFGIHFIIQLGVLLYRMIKYPTVEVDDYKIIETDKKHAPYSFWNRIFMNPSQYNPDTYLQILKHEQVHIKGKHSLDMLLVELLVMLQWFNPFAWLYRKAIDNNLEYLTDNNMLNIGEDREVYQMNLLKVSTPNMPTGLATSYNQSFLKKRILMMNSKKSTTKSGWKYLIIIPLLAITVFSFNPIQPKETIISDTKPEIDLNIQNQIQTKIQIQTKNDFTKGVWDAEVGGGKLCIMFRSAEPLKRSFWSTTRCYEPSFFANFPKGDKQKLVITREAGTLTFIGEFENGLGDGRYTFVPDMTFNKALKQYGLQADESDMVHCFFTDFDTTYLTYLKKEKLDISQDDFEDIIHKSLPLDKLKMYRKELEKLGYQSYTMEEISKLNLFNVDIPYINFINKVAGNKTSLKQITKAKIHNLSPEFINSYQKKGINSLSLSEYMKLSIHRVTPEFIDSFKEAGYSQVSVREAQNLKIHNVTPKYIQKYKNAGYKNITLKEAQNLKIHNVTPELIDSYKKLGYPNITLQEAKKLKIHNVTPELIKAYKKSGQPNISLQEVVKLKIHNVTPAQAKVASNYSKSKNKDKNKKSSSTNSMGYGSSDQQDPNDFMKGFIALGYKNISIDDMISLKIHNVTPEFIKRYHDAGYTDIPLEDVVALKIHNVTPEFINSFKKAGYKNISIDDAKALKIHNISPELASEYEKIGYKNIPLDELKSLKIHNVTPEYIQEFKKTEFGNLPLDEIVSFKIHNVTPEFVQSFRDIGFSNISADQAKGLKIHNVTPEFVQSLKEKDKNISLEQATRIKIYF</sequence>
<keyword evidence="2" id="KW-0812">Transmembrane</keyword>
<keyword evidence="2" id="KW-1133">Transmembrane helix</keyword>
<dbReference type="InterPro" id="IPR052173">
    <property type="entry name" value="Beta-lactam_resp_regulator"/>
</dbReference>
<feature type="transmembrane region" description="Helical" evidence="2">
    <location>
        <begin position="287"/>
        <end position="307"/>
    </location>
</feature>
<dbReference type="Pfam" id="PF05569">
    <property type="entry name" value="Peptidase_M56"/>
    <property type="match status" value="1"/>
</dbReference>
<feature type="transmembrane region" description="Helical" evidence="2">
    <location>
        <begin position="33"/>
        <end position="50"/>
    </location>
</feature>
<organism evidence="4 5">
    <name type="scientific">Aquimarina algiphila</name>
    <dbReference type="NCBI Taxonomy" id="2047982"/>
    <lineage>
        <taxon>Bacteria</taxon>
        <taxon>Pseudomonadati</taxon>
        <taxon>Bacteroidota</taxon>
        <taxon>Flavobacteriia</taxon>
        <taxon>Flavobacteriales</taxon>
        <taxon>Flavobacteriaceae</taxon>
        <taxon>Aquimarina</taxon>
    </lineage>
</organism>
<accession>A0A554VIS5</accession>
<evidence type="ECO:0000313" key="5">
    <source>
        <dbReference type="Proteomes" id="UP000318833"/>
    </source>
</evidence>
<evidence type="ECO:0000313" key="4">
    <source>
        <dbReference type="EMBL" id="TSE07734.1"/>
    </source>
</evidence>
<feature type="transmembrane region" description="Helical" evidence="2">
    <location>
        <begin position="6"/>
        <end position="21"/>
    </location>
</feature>
<dbReference type="CDD" id="cd07341">
    <property type="entry name" value="M56_BlaR1_MecR1_like"/>
    <property type="match status" value="1"/>
</dbReference>
<proteinExistence type="predicted"/>
<dbReference type="RefSeq" id="WP_143917019.1">
    <property type="nucleotide sequence ID" value="NZ_CANMIK010000035.1"/>
</dbReference>
<evidence type="ECO:0000259" key="3">
    <source>
        <dbReference type="Pfam" id="PF05569"/>
    </source>
</evidence>
<protein>
    <submittedName>
        <fullName evidence="4">M56 family metallopeptidase</fullName>
    </submittedName>
</protein>
<feature type="domain" description="Peptidase M56" evidence="3">
    <location>
        <begin position="16"/>
        <end position="276"/>
    </location>
</feature>
<evidence type="ECO:0000256" key="2">
    <source>
        <dbReference type="SAM" id="Phobius"/>
    </source>
</evidence>
<keyword evidence="5" id="KW-1185">Reference proteome</keyword>
<feature type="region of interest" description="Disordered" evidence="1">
    <location>
        <begin position="689"/>
        <end position="720"/>
    </location>
</feature>
<comment type="caution">
    <text evidence="4">The sequence shown here is derived from an EMBL/GenBank/DDBJ whole genome shotgun (WGS) entry which is preliminary data.</text>
</comment>
<name>A0A554VIS5_9FLAO</name>
<dbReference type="AlphaFoldDB" id="A0A554VIS5"/>
<dbReference type="InterPro" id="IPR008756">
    <property type="entry name" value="Peptidase_M56"/>
</dbReference>
<dbReference type="PANTHER" id="PTHR34978">
    <property type="entry name" value="POSSIBLE SENSOR-TRANSDUCER PROTEIN BLAR"/>
    <property type="match status" value="1"/>
</dbReference>
<feature type="transmembrane region" description="Helical" evidence="2">
    <location>
        <begin position="113"/>
        <end position="138"/>
    </location>
</feature>
<dbReference type="OrthoDB" id="1522859at2"/>
<dbReference type="EMBL" id="VLNR01000030">
    <property type="protein sequence ID" value="TSE07734.1"/>
    <property type="molecule type" value="Genomic_DNA"/>
</dbReference>
<gene>
    <name evidence="4" type="ORF">FOF46_15000</name>
</gene>
<dbReference type="Proteomes" id="UP000318833">
    <property type="component" value="Unassembled WGS sequence"/>
</dbReference>
<evidence type="ECO:0000256" key="1">
    <source>
        <dbReference type="SAM" id="MobiDB-lite"/>
    </source>
</evidence>
<reference evidence="4 5" key="1">
    <citation type="submission" date="2019-07" db="EMBL/GenBank/DDBJ databases">
        <title>The draft genome sequence of Aquimarina algiphila M91.</title>
        <authorList>
            <person name="Meng X."/>
        </authorList>
    </citation>
    <scope>NUCLEOTIDE SEQUENCE [LARGE SCALE GENOMIC DNA]</scope>
    <source>
        <strain evidence="4 5">M91</strain>
    </source>
</reference>
<keyword evidence="2" id="KW-0472">Membrane</keyword>
<feature type="compositionally biased region" description="Low complexity" evidence="1">
    <location>
        <begin position="706"/>
        <end position="717"/>
    </location>
</feature>